<feature type="domain" description="G-patch" evidence="2">
    <location>
        <begin position="46"/>
        <end position="98"/>
    </location>
</feature>
<dbReference type="GO" id="GO:0003676">
    <property type="term" value="F:nucleic acid binding"/>
    <property type="evidence" value="ECO:0007669"/>
    <property type="project" value="InterPro"/>
</dbReference>
<dbReference type="Pfam" id="PF01585">
    <property type="entry name" value="G-patch"/>
    <property type="match status" value="1"/>
</dbReference>
<feature type="region of interest" description="Disordered" evidence="1">
    <location>
        <begin position="92"/>
        <end position="111"/>
    </location>
</feature>
<dbReference type="AlphaFoldDB" id="A0A2V3J6K9"/>
<dbReference type="PROSITE" id="PS50174">
    <property type="entry name" value="G_PATCH"/>
    <property type="match status" value="1"/>
</dbReference>
<evidence type="ECO:0000313" key="4">
    <source>
        <dbReference type="Proteomes" id="UP000247409"/>
    </source>
</evidence>
<feature type="region of interest" description="Disordered" evidence="1">
    <location>
        <begin position="188"/>
        <end position="214"/>
    </location>
</feature>
<feature type="compositionally biased region" description="Low complexity" evidence="1">
    <location>
        <begin position="95"/>
        <end position="108"/>
    </location>
</feature>
<dbReference type="EMBL" id="NBIV01000001">
    <property type="protein sequence ID" value="PXF50045.1"/>
    <property type="molecule type" value="Genomic_DNA"/>
</dbReference>
<dbReference type="InterPro" id="IPR000467">
    <property type="entry name" value="G_patch_dom"/>
</dbReference>
<dbReference type="SMART" id="SM00443">
    <property type="entry name" value="G_patch"/>
    <property type="match status" value="1"/>
</dbReference>
<comment type="caution">
    <text evidence="3">The sequence shown here is derived from an EMBL/GenBank/DDBJ whole genome shotgun (WGS) entry which is preliminary data.</text>
</comment>
<reference evidence="3 4" key="1">
    <citation type="journal article" date="2018" name="Mol. Biol. Evol.">
        <title>Analysis of the draft genome of the red seaweed Gracilariopsis chorda provides insights into genome size evolution in Rhodophyta.</title>
        <authorList>
            <person name="Lee J."/>
            <person name="Yang E.C."/>
            <person name="Graf L."/>
            <person name="Yang J.H."/>
            <person name="Qiu H."/>
            <person name="Zel Zion U."/>
            <person name="Chan C.X."/>
            <person name="Stephens T.G."/>
            <person name="Weber A.P.M."/>
            <person name="Boo G.H."/>
            <person name="Boo S.M."/>
            <person name="Kim K.M."/>
            <person name="Shin Y."/>
            <person name="Jung M."/>
            <person name="Lee S.J."/>
            <person name="Yim H.S."/>
            <person name="Lee J.H."/>
            <person name="Bhattacharya D."/>
            <person name="Yoon H.S."/>
        </authorList>
    </citation>
    <scope>NUCLEOTIDE SEQUENCE [LARGE SCALE GENOMIC DNA]</scope>
    <source>
        <strain evidence="3 4">SKKU-2015</strain>
        <tissue evidence="3">Whole body</tissue>
    </source>
</reference>
<evidence type="ECO:0000256" key="1">
    <source>
        <dbReference type="SAM" id="MobiDB-lite"/>
    </source>
</evidence>
<proteinExistence type="predicted"/>
<sequence length="246" mass="26144">MGGASSNRRNRRNNNTRHRRSSSSRASPVPIPPSTTTLTFSHHQITSGPGYDLLRKSGWLPGEPLGSPATPSSPATSHSAPLPLVLKRGRAGLGAASSAPSTPSSPAPIKHLANSHIFDPLRPRCQYDPQHVVSNLKALRKHQRTCPANPHRNCNPANAPIHTAFSAPSTHLAHTLPIAPTLTNQFSSLADSSDASSHTSLSSHSDSSMSSLSSLTAPSLEEHLLHQCPQIFDPLADCECPNLNMS</sequence>
<dbReference type="Proteomes" id="UP000247409">
    <property type="component" value="Unassembled WGS sequence"/>
</dbReference>
<organism evidence="3 4">
    <name type="scientific">Gracilariopsis chorda</name>
    <dbReference type="NCBI Taxonomy" id="448386"/>
    <lineage>
        <taxon>Eukaryota</taxon>
        <taxon>Rhodophyta</taxon>
        <taxon>Florideophyceae</taxon>
        <taxon>Rhodymeniophycidae</taxon>
        <taxon>Gracilariales</taxon>
        <taxon>Gracilariaceae</taxon>
        <taxon>Gracilariopsis</taxon>
    </lineage>
</organism>
<feature type="compositionally biased region" description="Basic residues" evidence="1">
    <location>
        <begin position="8"/>
        <end position="22"/>
    </location>
</feature>
<protein>
    <recommendedName>
        <fullName evidence="2">G-patch domain-containing protein</fullName>
    </recommendedName>
</protein>
<accession>A0A2V3J6K9</accession>
<feature type="compositionally biased region" description="Low complexity" evidence="1">
    <location>
        <begin position="64"/>
        <end position="80"/>
    </location>
</feature>
<name>A0A2V3J6K9_9FLOR</name>
<feature type="compositionally biased region" description="Polar residues" evidence="1">
    <location>
        <begin position="34"/>
        <end position="47"/>
    </location>
</feature>
<gene>
    <name evidence="3" type="ORF">BWQ96_00205</name>
</gene>
<keyword evidence="4" id="KW-1185">Reference proteome</keyword>
<evidence type="ECO:0000313" key="3">
    <source>
        <dbReference type="EMBL" id="PXF50045.1"/>
    </source>
</evidence>
<dbReference type="OrthoDB" id="10675338at2759"/>
<evidence type="ECO:0000259" key="2">
    <source>
        <dbReference type="PROSITE" id="PS50174"/>
    </source>
</evidence>
<feature type="region of interest" description="Disordered" evidence="1">
    <location>
        <begin position="1"/>
        <end position="80"/>
    </location>
</feature>